<dbReference type="PANTHER" id="PTHR11266:SF17">
    <property type="entry name" value="PROTEIN MPV17"/>
    <property type="match status" value="1"/>
</dbReference>
<dbReference type="Pfam" id="PF04117">
    <property type="entry name" value="Mpv17_PMP22"/>
    <property type="match status" value="1"/>
</dbReference>
<dbReference type="PANTHER" id="PTHR11266">
    <property type="entry name" value="PEROXISOMAL MEMBRANE PROTEIN 2, PXMP2 MPV17"/>
    <property type="match status" value="1"/>
</dbReference>
<evidence type="ECO:0000256" key="4">
    <source>
        <dbReference type="ARBA" id="ARBA00022989"/>
    </source>
</evidence>
<evidence type="ECO:0000256" key="3">
    <source>
        <dbReference type="ARBA" id="ARBA00022692"/>
    </source>
</evidence>
<organism evidence="7 8">
    <name type="scientific">Triparma retinervis</name>
    <dbReference type="NCBI Taxonomy" id="2557542"/>
    <lineage>
        <taxon>Eukaryota</taxon>
        <taxon>Sar</taxon>
        <taxon>Stramenopiles</taxon>
        <taxon>Ochrophyta</taxon>
        <taxon>Bolidophyceae</taxon>
        <taxon>Parmales</taxon>
        <taxon>Triparmaceae</taxon>
        <taxon>Triparma</taxon>
    </lineage>
</organism>
<dbReference type="InterPro" id="IPR007248">
    <property type="entry name" value="Mpv17_PMP22"/>
</dbReference>
<dbReference type="GO" id="GO:0005737">
    <property type="term" value="C:cytoplasm"/>
    <property type="evidence" value="ECO:0007669"/>
    <property type="project" value="TreeGrafter"/>
</dbReference>
<evidence type="ECO:0000256" key="5">
    <source>
        <dbReference type="ARBA" id="ARBA00023136"/>
    </source>
</evidence>
<feature type="transmembrane region" description="Helical" evidence="6">
    <location>
        <begin position="95"/>
        <end position="115"/>
    </location>
</feature>
<evidence type="ECO:0000256" key="6">
    <source>
        <dbReference type="RuleBase" id="RU363053"/>
    </source>
</evidence>
<feature type="transmembrane region" description="Helical" evidence="6">
    <location>
        <begin position="12"/>
        <end position="31"/>
    </location>
</feature>
<evidence type="ECO:0000256" key="2">
    <source>
        <dbReference type="ARBA" id="ARBA00006824"/>
    </source>
</evidence>
<accession>A0A9W7CAU4</accession>
<dbReference type="Proteomes" id="UP001165082">
    <property type="component" value="Unassembled WGS sequence"/>
</dbReference>
<keyword evidence="5 6" id="KW-0472">Membrane</keyword>
<sequence length="181" mass="19974">MFSYSSLQQSNPLLMTMLLSSFVAIVGDVLSQTLTGSRDFHRVVIFALLGGLFFGPVLHYWYGIIGRFGVKLEKNHPTMPKVARVLCQVGLNQSVGAILINVGFIFSFYALTCLVRGQTFAFSTATTLVKSKMGTSLKANWSVWPLASFLNFLLVPAQYRVLFTQCVAALYNMLLSLIANS</sequence>
<protein>
    <submittedName>
        <fullName evidence="7">Uncharacterized protein</fullName>
    </submittedName>
</protein>
<feature type="transmembrane region" description="Helical" evidence="6">
    <location>
        <begin position="43"/>
        <end position="62"/>
    </location>
</feature>
<keyword evidence="4 6" id="KW-1133">Transmembrane helix</keyword>
<comment type="subcellular location">
    <subcellularLocation>
        <location evidence="1">Membrane</location>
        <topology evidence="1">Multi-pass membrane protein</topology>
    </subcellularLocation>
</comment>
<gene>
    <name evidence="7" type="ORF">TrRE_jg11781</name>
</gene>
<dbReference type="AlphaFoldDB" id="A0A9W7CAU4"/>
<dbReference type="EMBL" id="BRXZ01000157">
    <property type="protein sequence ID" value="GMI06350.1"/>
    <property type="molecule type" value="Genomic_DNA"/>
</dbReference>
<proteinExistence type="inferred from homology"/>
<comment type="similarity">
    <text evidence="2 6">Belongs to the peroxisomal membrane protein PXMP2/4 family.</text>
</comment>
<keyword evidence="8" id="KW-1185">Reference proteome</keyword>
<keyword evidence="3 6" id="KW-0812">Transmembrane</keyword>
<dbReference type="OrthoDB" id="430207at2759"/>
<name>A0A9W7CAU4_9STRA</name>
<comment type="caution">
    <text evidence="7">The sequence shown here is derived from an EMBL/GenBank/DDBJ whole genome shotgun (WGS) entry which is preliminary data.</text>
</comment>
<reference evidence="7" key="1">
    <citation type="submission" date="2022-07" db="EMBL/GenBank/DDBJ databases">
        <title>Genome analysis of Parmales, a sister group of diatoms, reveals the evolutionary specialization of diatoms from phago-mixotrophs to photoautotrophs.</title>
        <authorList>
            <person name="Ban H."/>
            <person name="Sato S."/>
            <person name="Yoshikawa S."/>
            <person name="Kazumasa Y."/>
            <person name="Nakamura Y."/>
            <person name="Ichinomiya M."/>
            <person name="Saitoh K."/>
            <person name="Sato N."/>
            <person name="Blanc-Mathieu R."/>
            <person name="Endo H."/>
            <person name="Kuwata A."/>
            <person name="Ogata H."/>
        </authorList>
    </citation>
    <scope>NUCLEOTIDE SEQUENCE</scope>
</reference>
<dbReference type="GO" id="GO:0016020">
    <property type="term" value="C:membrane"/>
    <property type="evidence" value="ECO:0007669"/>
    <property type="project" value="UniProtKB-SubCell"/>
</dbReference>
<evidence type="ECO:0000313" key="7">
    <source>
        <dbReference type="EMBL" id="GMI06350.1"/>
    </source>
</evidence>
<feature type="transmembrane region" description="Helical" evidence="6">
    <location>
        <begin position="136"/>
        <end position="155"/>
    </location>
</feature>
<evidence type="ECO:0000256" key="1">
    <source>
        <dbReference type="ARBA" id="ARBA00004141"/>
    </source>
</evidence>
<evidence type="ECO:0000313" key="8">
    <source>
        <dbReference type="Proteomes" id="UP001165082"/>
    </source>
</evidence>